<sequence>MRKILIPTEFAGRVDEVDWKDVLILPPLTFDEFIALDMWSGSSDAAYAAWLRANVFTDPRDLSDETLATHHLVLVRHEGDPEEWLFDPDGADKWWPLWRFGPRETRCQALKGSDRKDRSSP</sequence>
<dbReference type="RefSeq" id="WP_188906423.1">
    <property type="nucleotide sequence ID" value="NZ_BMIQ01000001.1"/>
</dbReference>
<dbReference type="EMBL" id="BMIQ01000001">
    <property type="protein sequence ID" value="GGD87320.1"/>
    <property type="molecule type" value="Genomic_DNA"/>
</dbReference>
<proteinExistence type="predicted"/>
<keyword evidence="2" id="KW-1185">Reference proteome</keyword>
<reference evidence="1" key="2">
    <citation type="submission" date="2020-09" db="EMBL/GenBank/DDBJ databases">
        <authorList>
            <person name="Sun Q."/>
            <person name="Zhou Y."/>
        </authorList>
    </citation>
    <scope>NUCLEOTIDE SEQUENCE</scope>
    <source>
        <strain evidence="1">CGMCC 1.15367</strain>
    </source>
</reference>
<gene>
    <name evidence="1" type="ORF">GCM10011390_02540</name>
</gene>
<organism evidence="1 2">
    <name type="scientific">Aureimonas endophytica</name>
    <dbReference type="NCBI Taxonomy" id="2027858"/>
    <lineage>
        <taxon>Bacteria</taxon>
        <taxon>Pseudomonadati</taxon>
        <taxon>Pseudomonadota</taxon>
        <taxon>Alphaproteobacteria</taxon>
        <taxon>Hyphomicrobiales</taxon>
        <taxon>Aurantimonadaceae</taxon>
        <taxon>Aureimonas</taxon>
    </lineage>
</organism>
<reference evidence="1" key="1">
    <citation type="journal article" date="2014" name="Int. J. Syst. Evol. Microbiol.">
        <title>Complete genome sequence of Corynebacterium casei LMG S-19264T (=DSM 44701T), isolated from a smear-ripened cheese.</title>
        <authorList>
            <consortium name="US DOE Joint Genome Institute (JGI-PGF)"/>
            <person name="Walter F."/>
            <person name="Albersmeier A."/>
            <person name="Kalinowski J."/>
            <person name="Ruckert C."/>
        </authorList>
    </citation>
    <scope>NUCLEOTIDE SEQUENCE</scope>
    <source>
        <strain evidence="1">CGMCC 1.15367</strain>
    </source>
</reference>
<evidence type="ECO:0000313" key="2">
    <source>
        <dbReference type="Proteomes" id="UP000644699"/>
    </source>
</evidence>
<name>A0A916ZBV9_9HYPH</name>
<evidence type="ECO:0000313" key="1">
    <source>
        <dbReference type="EMBL" id="GGD87320.1"/>
    </source>
</evidence>
<comment type="caution">
    <text evidence="1">The sequence shown here is derived from an EMBL/GenBank/DDBJ whole genome shotgun (WGS) entry which is preliminary data.</text>
</comment>
<dbReference type="AlphaFoldDB" id="A0A916ZBV9"/>
<dbReference type="Proteomes" id="UP000644699">
    <property type="component" value="Unassembled WGS sequence"/>
</dbReference>
<protein>
    <submittedName>
        <fullName evidence="1">Uncharacterized protein</fullName>
    </submittedName>
</protein>
<accession>A0A916ZBV9</accession>